<protein>
    <submittedName>
        <fullName evidence="9">MFS transporter</fullName>
    </submittedName>
</protein>
<feature type="transmembrane region" description="Helical" evidence="7">
    <location>
        <begin position="352"/>
        <end position="371"/>
    </location>
</feature>
<dbReference type="Gene3D" id="1.20.1250.20">
    <property type="entry name" value="MFS general substrate transporter like domains"/>
    <property type="match status" value="1"/>
</dbReference>
<evidence type="ECO:0000256" key="3">
    <source>
        <dbReference type="ARBA" id="ARBA00022475"/>
    </source>
</evidence>
<dbReference type="GO" id="GO:0022857">
    <property type="term" value="F:transmembrane transporter activity"/>
    <property type="evidence" value="ECO:0007669"/>
    <property type="project" value="InterPro"/>
</dbReference>
<evidence type="ECO:0000256" key="6">
    <source>
        <dbReference type="ARBA" id="ARBA00023136"/>
    </source>
</evidence>
<feature type="transmembrane region" description="Helical" evidence="7">
    <location>
        <begin position="312"/>
        <end position="331"/>
    </location>
</feature>
<feature type="transmembrane region" description="Helical" evidence="7">
    <location>
        <begin position="39"/>
        <end position="60"/>
    </location>
</feature>
<keyword evidence="10" id="KW-1185">Reference proteome</keyword>
<evidence type="ECO:0000256" key="1">
    <source>
        <dbReference type="ARBA" id="ARBA00004651"/>
    </source>
</evidence>
<evidence type="ECO:0000256" key="4">
    <source>
        <dbReference type="ARBA" id="ARBA00022692"/>
    </source>
</evidence>
<dbReference type="Proteomes" id="UP000490800">
    <property type="component" value="Unassembled WGS sequence"/>
</dbReference>
<dbReference type="CDD" id="cd06173">
    <property type="entry name" value="MFS_MefA_like"/>
    <property type="match status" value="1"/>
</dbReference>
<feature type="transmembrane region" description="Helical" evidence="7">
    <location>
        <begin position="219"/>
        <end position="243"/>
    </location>
</feature>
<dbReference type="PROSITE" id="PS50850">
    <property type="entry name" value="MFS"/>
    <property type="match status" value="1"/>
</dbReference>
<feature type="transmembrane region" description="Helical" evidence="7">
    <location>
        <begin position="12"/>
        <end position="33"/>
    </location>
</feature>
<evidence type="ECO:0000256" key="5">
    <source>
        <dbReference type="ARBA" id="ARBA00022989"/>
    </source>
</evidence>
<evidence type="ECO:0000259" key="8">
    <source>
        <dbReference type="PROSITE" id="PS50850"/>
    </source>
</evidence>
<dbReference type="InterPro" id="IPR036259">
    <property type="entry name" value="MFS_trans_sf"/>
</dbReference>
<keyword evidence="3" id="KW-1003">Cell membrane</keyword>
<name>A0A7X3JY84_9BACL</name>
<evidence type="ECO:0000256" key="2">
    <source>
        <dbReference type="ARBA" id="ARBA00022448"/>
    </source>
</evidence>
<keyword evidence="4 7" id="KW-0812">Transmembrane</keyword>
<dbReference type="OrthoDB" id="9775268at2"/>
<dbReference type="AlphaFoldDB" id="A0A7X3JY84"/>
<feature type="domain" description="Major facilitator superfamily (MFS) profile" evidence="8">
    <location>
        <begin position="6"/>
        <end position="404"/>
    </location>
</feature>
<comment type="caution">
    <text evidence="9">The sequence shown here is derived from an EMBL/GenBank/DDBJ whole genome shotgun (WGS) entry which is preliminary data.</text>
</comment>
<dbReference type="SUPFAM" id="SSF103473">
    <property type="entry name" value="MFS general substrate transporter"/>
    <property type="match status" value="1"/>
</dbReference>
<organism evidence="9 10">
    <name type="scientific">Paenibacillus lutrae</name>
    <dbReference type="NCBI Taxonomy" id="2078573"/>
    <lineage>
        <taxon>Bacteria</taxon>
        <taxon>Bacillati</taxon>
        <taxon>Bacillota</taxon>
        <taxon>Bacilli</taxon>
        <taxon>Bacillales</taxon>
        <taxon>Paenibacillaceae</taxon>
        <taxon>Paenibacillus</taxon>
    </lineage>
</organism>
<dbReference type="PANTHER" id="PTHR23513">
    <property type="entry name" value="INTEGRAL MEMBRANE EFFLUX PROTEIN-RELATED"/>
    <property type="match status" value="1"/>
</dbReference>
<accession>A0A7X3JY84</accession>
<dbReference type="Pfam" id="PF07690">
    <property type="entry name" value="MFS_1"/>
    <property type="match status" value="1"/>
</dbReference>
<evidence type="ECO:0000313" key="10">
    <source>
        <dbReference type="Proteomes" id="UP000490800"/>
    </source>
</evidence>
<feature type="transmembrane region" description="Helical" evidence="7">
    <location>
        <begin position="144"/>
        <end position="161"/>
    </location>
</feature>
<dbReference type="InterPro" id="IPR020846">
    <property type="entry name" value="MFS_dom"/>
</dbReference>
<dbReference type="RefSeq" id="WP_157333275.1">
    <property type="nucleotide sequence ID" value="NZ_RHLK01000002.1"/>
</dbReference>
<gene>
    <name evidence="9" type="ORF">EDM21_04525</name>
</gene>
<feature type="transmembrane region" description="Helical" evidence="7">
    <location>
        <begin position="280"/>
        <end position="300"/>
    </location>
</feature>
<keyword evidence="6 7" id="KW-0472">Membrane</keyword>
<feature type="transmembrane region" description="Helical" evidence="7">
    <location>
        <begin position="167"/>
        <end position="186"/>
    </location>
</feature>
<evidence type="ECO:0000256" key="7">
    <source>
        <dbReference type="SAM" id="Phobius"/>
    </source>
</evidence>
<comment type="subcellular location">
    <subcellularLocation>
        <location evidence="1">Cell membrane</location>
        <topology evidence="1">Multi-pass membrane protein</topology>
    </subcellularLocation>
</comment>
<reference evidence="9 10" key="1">
    <citation type="journal article" date="2019" name="Microorganisms">
        <title>Paenibacillus lutrae sp. nov., A Chitinolytic Species Isolated from A River Otter in Castril Natural Park, Granada, Spain.</title>
        <authorList>
            <person name="Rodriguez M."/>
            <person name="Reina J.C."/>
            <person name="Bejar V."/>
            <person name="Llamas I."/>
        </authorList>
    </citation>
    <scope>NUCLEOTIDE SEQUENCE [LARGE SCALE GENOMIC DNA]</scope>
    <source>
        <strain evidence="9 10">N10</strain>
    </source>
</reference>
<proteinExistence type="predicted"/>
<dbReference type="GO" id="GO:0005886">
    <property type="term" value="C:plasma membrane"/>
    <property type="evidence" value="ECO:0007669"/>
    <property type="project" value="UniProtKB-SubCell"/>
</dbReference>
<feature type="transmembrane region" description="Helical" evidence="7">
    <location>
        <begin position="101"/>
        <end position="123"/>
    </location>
</feature>
<keyword evidence="2" id="KW-0813">Transport</keyword>
<evidence type="ECO:0000313" key="9">
    <source>
        <dbReference type="EMBL" id="MVO98791.1"/>
    </source>
</evidence>
<sequence length="430" mass="47746">MRDTSNIILFSISRLISELGTAVFKFALSLYVLDITGSASLFATVLGFTFLPGILVNIFAGVYVDRSNKKKVMIISDFASGILILICMVIFSYYPENIFTLILYAIALSTIQAFFSLAVNACIPDLVSKDRVNAMNSSHQGINALLSIFGPVVGAIAYSMIGFHMIFLIDGISFIVSGILILFLKFRPRSTPAEKHKPYFESLREIRTYIRDRAAIKNILLVFLATNFVIGPAISLVLPYIIYKQFQMSAEQLSLIEAALAVGFIVGAITIAMKRVHSFFINKIFVLIQLQALMFTLWIFPKLPFIGLEAKWGLTFGYMLLLAFTGIFLAMGNIPMTSYAQLYIPEKIRASFFGVVGTVTTLAVPVGMWIYGVLIDLINFSFIVIGSGLLLFIVGTIAHRNKDLREFFKQDLEPEPDDITGTTKTKTIEA</sequence>
<feature type="transmembrane region" description="Helical" evidence="7">
    <location>
        <begin position="255"/>
        <end position="273"/>
    </location>
</feature>
<keyword evidence="5 7" id="KW-1133">Transmembrane helix</keyword>
<dbReference type="PANTHER" id="PTHR23513:SF6">
    <property type="entry name" value="MAJOR FACILITATOR SUPERFAMILY ASSOCIATED DOMAIN-CONTAINING PROTEIN"/>
    <property type="match status" value="1"/>
</dbReference>
<dbReference type="EMBL" id="RHLK01000002">
    <property type="protein sequence ID" value="MVO98791.1"/>
    <property type="molecule type" value="Genomic_DNA"/>
</dbReference>
<dbReference type="InterPro" id="IPR011701">
    <property type="entry name" value="MFS"/>
</dbReference>
<feature type="transmembrane region" description="Helical" evidence="7">
    <location>
        <begin position="72"/>
        <end position="95"/>
    </location>
</feature>
<feature type="transmembrane region" description="Helical" evidence="7">
    <location>
        <begin position="377"/>
        <end position="398"/>
    </location>
</feature>